<dbReference type="GO" id="GO:0004586">
    <property type="term" value="F:ornithine decarboxylase activity"/>
    <property type="evidence" value="ECO:0007669"/>
    <property type="project" value="UniProtKB-EC"/>
</dbReference>
<dbReference type="Pfam" id="PF02784">
    <property type="entry name" value="Orn_Arg_deC_N"/>
    <property type="match status" value="1"/>
</dbReference>
<dbReference type="PANTHER" id="PTHR11482:SF6">
    <property type="entry name" value="ORNITHINE DECARBOXYLASE 1-RELATED"/>
    <property type="match status" value="1"/>
</dbReference>
<comment type="pathway">
    <text evidence="5">Amine and polyamine biosynthesis; putrescine biosynthesis via L-ornithine pathway; putrescine from L-ornithine: step 1/1.</text>
</comment>
<dbReference type="EC" id="4.1.1.17" evidence="6"/>
<feature type="non-terminal residue" evidence="9">
    <location>
        <position position="258"/>
    </location>
</feature>
<dbReference type="PRINTS" id="PR01179">
    <property type="entry name" value="ODADCRBXLASE"/>
</dbReference>
<evidence type="ECO:0000256" key="3">
    <source>
        <dbReference type="ARBA" id="ARBA00022898"/>
    </source>
</evidence>
<dbReference type="EMBL" id="UINC01022360">
    <property type="protein sequence ID" value="SVA91805.1"/>
    <property type="molecule type" value="Genomic_DNA"/>
</dbReference>
<dbReference type="AlphaFoldDB" id="A0A381ZRA6"/>
<organism evidence="9">
    <name type="scientific">marine metagenome</name>
    <dbReference type="NCBI Taxonomy" id="408172"/>
    <lineage>
        <taxon>unclassified sequences</taxon>
        <taxon>metagenomes</taxon>
        <taxon>ecological metagenomes</taxon>
    </lineage>
</organism>
<dbReference type="PROSITE" id="PS00878">
    <property type="entry name" value="ODR_DC_2_1"/>
    <property type="match status" value="1"/>
</dbReference>
<dbReference type="GO" id="GO:0033387">
    <property type="term" value="P:putrescine biosynthetic process from arginine, via ornithine"/>
    <property type="evidence" value="ECO:0007669"/>
    <property type="project" value="TreeGrafter"/>
</dbReference>
<dbReference type="InterPro" id="IPR022644">
    <property type="entry name" value="De-COase2_N"/>
</dbReference>
<dbReference type="InterPro" id="IPR029066">
    <property type="entry name" value="PLP-binding_barrel"/>
</dbReference>
<accession>A0A381ZRA6</accession>
<comment type="similarity">
    <text evidence="2">Belongs to the Orn/Lys/Arg decarboxylase class-II family.</text>
</comment>
<reference evidence="9" key="1">
    <citation type="submission" date="2018-05" db="EMBL/GenBank/DDBJ databases">
        <authorList>
            <person name="Lanie J.A."/>
            <person name="Ng W.-L."/>
            <person name="Kazmierczak K.M."/>
            <person name="Andrzejewski T.M."/>
            <person name="Davidsen T.M."/>
            <person name="Wayne K.J."/>
            <person name="Tettelin H."/>
            <person name="Glass J.I."/>
            <person name="Rusch D."/>
            <person name="Podicherti R."/>
            <person name="Tsui H.-C.T."/>
            <person name="Winkler M.E."/>
        </authorList>
    </citation>
    <scope>NUCLEOTIDE SEQUENCE</scope>
</reference>
<keyword evidence="3" id="KW-0663">Pyridoxal phosphate</keyword>
<evidence type="ECO:0000256" key="7">
    <source>
        <dbReference type="ARBA" id="ARBA00049127"/>
    </source>
</evidence>
<evidence type="ECO:0000259" key="8">
    <source>
        <dbReference type="Pfam" id="PF02784"/>
    </source>
</evidence>
<keyword evidence="4" id="KW-0456">Lyase</keyword>
<evidence type="ECO:0000256" key="1">
    <source>
        <dbReference type="ARBA" id="ARBA00001933"/>
    </source>
</evidence>
<evidence type="ECO:0000256" key="6">
    <source>
        <dbReference type="ARBA" id="ARBA00034138"/>
    </source>
</evidence>
<evidence type="ECO:0000256" key="5">
    <source>
        <dbReference type="ARBA" id="ARBA00034115"/>
    </source>
</evidence>
<evidence type="ECO:0000256" key="2">
    <source>
        <dbReference type="ARBA" id="ARBA00008872"/>
    </source>
</evidence>
<feature type="domain" description="Orn/DAP/Arg decarboxylase 2 N-terminal" evidence="8">
    <location>
        <begin position="38"/>
        <end position="253"/>
    </location>
</feature>
<dbReference type="Gene3D" id="3.20.20.10">
    <property type="entry name" value="Alanine racemase"/>
    <property type="match status" value="1"/>
</dbReference>
<gene>
    <name evidence="9" type="ORF">METZ01_LOCUS144659</name>
</gene>
<dbReference type="SUPFAM" id="SSF51419">
    <property type="entry name" value="PLP-binding barrel"/>
    <property type="match status" value="1"/>
</dbReference>
<evidence type="ECO:0000256" key="4">
    <source>
        <dbReference type="ARBA" id="ARBA00023239"/>
    </source>
</evidence>
<sequence length="258" mass="28249">MQRAAELTSNALPVYRSPEGMVEVLRPSYPVYCVRTAKIREVAKIFLRGFPGDVLYAVKCNSEPHMLQELYQAGVRHFDTASLPEIALVSEMFGDGQAYFMHPVKSRAAISSAYRDYGVRYYVVDHPSELEKISELIPADPEVVIVVRIAVQNSGAVYELSSKFGASVHMAVDLAKSAIRHGYSYGFAFHIGSQCLDPGGYGLGLELVREALDHLNQSPVCVDVGGGFPADYMNSHGPQLETYLDAISAAVARLNLSE</sequence>
<protein>
    <recommendedName>
        <fullName evidence="6">ornithine decarboxylase</fullName>
        <ecNumber evidence="6">4.1.1.17</ecNumber>
    </recommendedName>
</protein>
<comment type="catalytic activity">
    <reaction evidence="7">
        <text>L-ornithine + H(+) = putrescine + CO2</text>
        <dbReference type="Rhea" id="RHEA:22964"/>
        <dbReference type="ChEBI" id="CHEBI:15378"/>
        <dbReference type="ChEBI" id="CHEBI:16526"/>
        <dbReference type="ChEBI" id="CHEBI:46911"/>
        <dbReference type="ChEBI" id="CHEBI:326268"/>
        <dbReference type="EC" id="4.1.1.17"/>
    </reaction>
</comment>
<proteinExistence type="inferred from homology"/>
<dbReference type="GO" id="GO:0005737">
    <property type="term" value="C:cytoplasm"/>
    <property type="evidence" value="ECO:0007669"/>
    <property type="project" value="TreeGrafter"/>
</dbReference>
<name>A0A381ZRA6_9ZZZZ</name>
<comment type="cofactor">
    <cofactor evidence="1">
        <name>pyridoxal 5'-phosphate</name>
        <dbReference type="ChEBI" id="CHEBI:597326"/>
    </cofactor>
</comment>
<dbReference type="InterPro" id="IPR002433">
    <property type="entry name" value="Orn_de-COase"/>
</dbReference>
<dbReference type="PANTHER" id="PTHR11482">
    <property type="entry name" value="ARGININE/DIAMINOPIMELATE/ORNITHINE DECARBOXYLASE"/>
    <property type="match status" value="1"/>
</dbReference>
<dbReference type="InterPro" id="IPR000183">
    <property type="entry name" value="Orn/DAP/Arg_de-COase"/>
</dbReference>
<dbReference type="InterPro" id="IPR022653">
    <property type="entry name" value="De-COase2_pyr-phos_BS"/>
</dbReference>
<evidence type="ECO:0000313" key="9">
    <source>
        <dbReference type="EMBL" id="SVA91805.1"/>
    </source>
</evidence>